<evidence type="ECO:0000256" key="7">
    <source>
        <dbReference type="ARBA" id="ARBA00022490"/>
    </source>
</evidence>
<keyword evidence="8 15" id="KW-0812">Transmembrane</keyword>
<evidence type="ECO:0000256" key="15">
    <source>
        <dbReference type="SAM" id="Phobius"/>
    </source>
</evidence>
<dbReference type="RefSeq" id="XP_031429796.1">
    <property type="nucleotide sequence ID" value="XM_031573936.2"/>
</dbReference>
<evidence type="ECO:0000256" key="1">
    <source>
        <dbReference type="ARBA" id="ARBA00002860"/>
    </source>
</evidence>
<keyword evidence="11 15" id="KW-0472">Membrane</keyword>
<dbReference type="Proteomes" id="UP000515152">
    <property type="component" value="Chromosome 9"/>
</dbReference>
<comment type="subcellular location">
    <subcellularLocation>
        <location evidence="3">Cell membrane</location>
        <location evidence="3">Sarcolemma</location>
        <topology evidence="3">Single-pass type II membrane protein</topology>
    </subcellularLocation>
    <subcellularLocation>
        <location evidence="2">Cytoplasm</location>
        <location evidence="2">Cytoskeleton</location>
    </subcellularLocation>
</comment>
<evidence type="ECO:0000313" key="18">
    <source>
        <dbReference type="RefSeq" id="XP_031429798.1"/>
    </source>
</evidence>
<dbReference type="KEGG" id="char:105909753"/>
<dbReference type="GO" id="GO:0005856">
    <property type="term" value="C:cytoskeleton"/>
    <property type="evidence" value="ECO:0007669"/>
    <property type="project" value="UniProtKB-SubCell"/>
</dbReference>
<evidence type="ECO:0000256" key="11">
    <source>
        <dbReference type="ARBA" id="ARBA00023136"/>
    </source>
</evidence>
<evidence type="ECO:0000313" key="16">
    <source>
        <dbReference type="Proteomes" id="UP000515152"/>
    </source>
</evidence>
<sequence>MVREQYVSTTGDDGVPDTIPDYLYKIGIYGWRKRCLYLFVLILLVILVINLALTIWIVRVMWFNPEGMGLLQVHPDGVRLEGESDFLFPLYAEEIDSREDSALLMHSTENVTLNARNENVTGRDVTGRLSVGPKKVQGDVQQLVIKSMITKKMLFQADGKEVVVGTNKLRITGPEGAIFQHSVQTPLLRGEMSKDLRLDAPTRALFMDAPDEVRVKALSGHFSATSKMDVLLRSNEGLLVLDAEMVRLRNLRNGTAGTGGAQGLYEVCVCPNSGKLFLSKAGVTSTCSNSQQC</sequence>
<keyword evidence="12" id="KW-1015">Disulfide bond</keyword>
<comment type="function">
    <text evidence="1">Component of the sarcoglycan complex, a subcomplex of the dystrophin-glycoprotein complex which forms a link between the F-actin cytoskeleton and the extracellular matrix.</text>
</comment>
<dbReference type="GO" id="GO:0042383">
    <property type="term" value="C:sarcolemma"/>
    <property type="evidence" value="ECO:0007669"/>
    <property type="project" value="UniProtKB-SubCell"/>
</dbReference>
<keyword evidence="9" id="KW-0735">Signal-anchor</keyword>
<comment type="similarity">
    <text evidence="4">Belongs to the sarcoglycan beta/delta/gamma/zeta family.</text>
</comment>
<keyword evidence="14" id="KW-0206">Cytoskeleton</keyword>
<evidence type="ECO:0000256" key="8">
    <source>
        <dbReference type="ARBA" id="ARBA00022692"/>
    </source>
</evidence>
<evidence type="ECO:0000256" key="2">
    <source>
        <dbReference type="ARBA" id="ARBA00004245"/>
    </source>
</evidence>
<keyword evidence="13" id="KW-0325">Glycoprotein</keyword>
<evidence type="ECO:0000256" key="5">
    <source>
        <dbReference type="ARBA" id="ARBA00020453"/>
    </source>
</evidence>
<dbReference type="InterPro" id="IPR039972">
    <property type="entry name" value="Sarcoglycan_gamma/delta/zeta"/>
</dbReference>
<keyword evidence="6" id="KW-1003">Cell membrane</keyword>
<keyword evidence="10 15" id="KW-1133">Transmembrane helix</keyword>
<evidence type="ECO:0000256" key="9">
    <source>
        <dbReference type="ARBA" id="ARBA00022968"/>
    </source>
</evidence>
<dbReference type="AlphaFoldDB" id="A0A6P8FNS4"/>
<proteinExistence type="inferred from homology"/>
<protein>
    <recommendedName>
        <fullName evidence="5">Gamma-sarcoglycan</fullName>
    </recommendedName>
</protein>
<dbReference type="OrthoDB" id="8881719at2759"/>
<dbReference type="GO" id="GO:0060047">
    <property type="term" value="P:heart contraction"/>
    <property type="evidence" value="ECO:0007669"/>
    <property type="project" value="TreeGrafter"/>
</dbReference>
<dbReference type="CTD" id="6445"/>
<dbReference type="RefSeq" id="XP_031429798.1">
    <property type="nucleotide sequence ID" value="XM_031573938.2"/>
</dbReference>
<gene>
    <name evidence="17 18" type="primary">sgcg</name>
</gene>
<evidence type="ECO:0000256" key="12">
    <source>
        <dbReference type="ARBA" id="ARBA00023157"/>
    </source>
</evidence>
<evidence type="ECO:0000256" key="4">
    <source>
        <dbReference type="ARBA" id="ARBA00007574"/>
    </source>
</evidence>
<evidence type="ECO:0000256" key="10">
    <source>
        <dbReference type="ARBA" id="ARBA00022989"/>
    </source>
</evidence>
<evidence type="ECO:0000256" key="14">
    <source>
        <dbReference type="ARBA" id="ARBA00023212"/>
    </source>
</evidence>
<reference evidence="17 18" key="1">
    <citation type="submission" date="2025-04" db="UniProtKB">
        <authorList>
            <consortium name="RefSeq"/>
        </authorList>
    </citation>
    <scope>IDENTIFICATION</scope>
</reference>
<dbReference type="InterPro" id="IPR006875">
    <property type="entry name" value="Sarcoglycan"/>
</dbReference>
<feature type="transmembrane region" description="Helical" evidence="15">
    <location>
        <begin position="35"/>
        <end position="58"/>
    </location>
</feature>
<evidence type="ECO:0000313" key="17">
    <source>
        <dbReference type="RefSeq" id="XP_031429796.1"/>
    </source>
</evidence>
<evidence type="ECO:0000256" key="3">
    <source>
        <dbReference type="ARBA" id="ARBA00004274"/>
    </source>
</evidence>
<dbReference type="GeneID" id="105909753"/>
<organism evidence="16 18">
    <name type="scientific">Clupea harengus</name>
    <name type="common">Atlantic herring</name>
    <dbReference type="NCBI Taxonomy" id="7950"/>
    <lineage>
        <taxon>Eukaryota</taxon>
        <taxon>Metazoa</taxon>
        <taxon>Chordata</taxon>
        <taxon>Craniata</taxon>
        <taxon>Vertebrata</taxon>
        <taxon>Euteleostomi</taxon>
        <taxon>Actinopterygii</taxon>
        <taxon>Neopterygii</taxon>
        <taxon>Teleostei</taxon>
        <taxon>Clupei</taxon>
        <taxon>Clupeiformes</taxon>
        <taxon>Clupeoidei</taxon>
        <taxon>Clupeidae</taxon>
        <taxon>Clupea</taxon>
    </lineage>
</organism>
<name>A0A6P8FNS4_CLUHA</name>
<dbReference type="Pfam" id="PF04790">
    <property type="entry name" value="Sarcoglycan_1"/>
    <property type="match status" value="1"/>
</dbReference>
<evidence type="ECO:0000256" key="13">
    <source>
        <dbReference type="ARBA" id="ARBA00023180"/>
    </source>
</evidence>
<keyword evidence="16" id="KW-1185">Reference proteome</keyword>
<evidence type="ECO:0000256" key="6">
    <source>
        <dbReference type="ARBA" id="ARBA00022475"/>
    </source>
</evidence>
<dbReference type="GO" id="GO:0048738">
    <property type="term" value="P:cardiac muscle tissue development"/>
    <property type="evidence" value="ECO:0007669"/>
    <property type="project" value="TreeGrafter"/>
</dbReference>
<dbReference type="GO" id="GO:0016012">
    <property type="term" value="C:sarcoglycan complex"/>
    <property type="evidence" value="ECO:0007669"/>
    <property type="project" value="InterPro"/>
</dbReference>
<keyword evidence="7" id="KW-0963">Cytoplasm</keyword>
<dbReference type="PANTHER" id="PTHR12939:SF4">
    <property type="entry name" value="GAMMA-SARCOGLYCAN"/>
    <property type="match status" value="1"/>
</dbReference>
<accession>A0A6P8FNS4</accession>
<dbReference type="PANTHER" id="PTHR12939">
    <property type="entry name" value="SARCOGLYCAN"/>
    <property type="match status" value="1"/>
</dbReference>